<dbReference type="Gene3D" id="2.60.40.1930">
    <property type="match status" value="1"/>
</dbReference>
<reference evidence="1 2" key="1">
    <citation type="submission" date="2018-03" db="EMBL/GenBank/DDBJ databases">
        <title>Genomic Encyclopedia of Archaeal and Bacterial Type Strains, Phase II (KMG-II): from individual species to whole genera.</title>
        <authorList>
            <person name="Goeker M."/>
        </authorList>
    </citation>
    <scope>NUCLEOTIDE SEQUENCE [LARGE SCALE GENOMIC DNA]</scope>
    <source>
        <strain evidence="1 2">DSM 25027</strain>
    </source>
</reference>
<gene>
    <name evidence="1" type="ORF">CLV81_0860</name>
</gene>
<evidence type="ECO:0000313" key="1">
    <source>
        <dbReference type="EMBL" id="PRX56862.1"/>
    </source>
</evidence>
<keyword evidence="2" id="KW-1185">Reference proteome</keyword>
<comment type="caution">
    <text evidence="1">The sequence shown here is derived from an EMBL/GenBank/DDBJ whole genome shotgun (WGS) entry which is preliminary data.</text>
</comment>
<sequence>MRLYTFTLLFAFVHAYFYAQENSDDMVLEAYEDYVELPREIVFLHTNKTTYIKGEQLGFQAYCLEKESKRLSKDTKNLYVTISNKDGLPIKQQLVKVDKGLASGVFEIDSLFASGTYTLLAFTNWMKNFQEPNYFKQTIEILDFKEGFQENLTTNVRPDVQVLPEGGHLVMGVESVIGIAIKDASGLGIPNVEGELVDETGNSLGKISCNKHGHGRFKLKPDIGRTYAVKINFEGKELEYPLPKSENKGVVLTLLDQGGGLSLTLSTNQASNNEILRNTYSLLVHNGEDNHLIALNPFTSLKSNNDIPRGILFPGMNIFTVFDSSGQPLVERLYFNYEGISLQNKNLVEKTNMKDSIEVSISSAEPILNASVSILPSASVTYRPHHNLASYTLLQPYVKGYIENAEYYFKDTNELKKEELDLLLLTQGWSSYSWENIFNSPPDYDYDFEEGIRAVIQRDAKKGNQQYVVIPYGNNNLEIVSFEEGQEKLEKTGLFPDGDDFFRIGRISSKGKLSPADVTVSFYPSKVPEIDTSSQALGYGSTSISKTDYSERFRILNQIRALEEVIVQAKRKSSQLESLQNKTFGNVEEITNEQKQHLVTFRNYISRKGFLVREEQGRFLIVNQQAQNFGSSGEPSIYIDDHLLNPFITRDTTIIGSAGLQPDVLSVLSNLRLSEIDYIEVNKKGLGEGINSGGVIRIYTGEEYKSSRKRSNAYTEYSEHPFEMTFTQEREFYVPRYSSYESDFFEYFGVLDWLPQLKSDVNGLIKFKVSNAYSAGVKIFVEGITNQGSFVSQTISLSPNE</sequence>
<proteinExistence type="predicted"/>
<evidence type="ECO:0000313" key="2">
    <source>
        <dbReference type="Proteomes" id="UP000237640"/>
    </source>
</evidence>
<dbReference type="Proteomes" id="UP000237640">
    <property type="component" value="Unassembled WGS sequence"/>
</dbReference>
<organism evidence="1 2">
    <name type="scientific">Flagellimonas meridianipacifica</name>
    <dbReference type="NCBI Taxonomy" id="1080225"/>
    <lineage>
        <taxon>Bacteria</taxon>
        <taxon>Pseudomonadati</taxon>
        <taxon>Bacteroidota</taxon>
        <taxon>Flavobacteriia</taxon>
        <taxon>Flavobacteriales</taxon>
        <taxon>Flavobacteriaceae</taxon>
        <taxon>Flagellimonas</taxon>
    </lineage>
</organism>
<dbReference type="RefSeq" id="WP_106143800.1">
    <property type="nucleotide sequence ID" value="NZ_PVYX01000001.1"/>
</dbReference>
<name>A0A2T0MH20_9FLAO</name>
<dbReference type="EMBL" id="PVYX01000001">
    <property type="protein sequence ID" value="PRX56862.1"/>
    <property type="molecule type" value="Genomic_DNA"/>
</dbReference>
<protein>
    <recommendedName>
        <fullName evidence="3">TonB-dependent receptor-like protein</fullName>
    </recommendedName>
</protein>
<dbReference type="AlphaFoldDB" id="A0A2T0MH20"/>
<accession>A0A2T0MH20</accession>
<dbReference type="OrthoDB" id="679547at2"/>
<evidence type="ECO:0008006" key="3">
    <source>
        <dbReference type="Google" id="ProtNLM"/>
    </source>
</evidence>